<dbReference type="SMART" id="SM00650">
    <property type="entry name" value="rADc"/>
    <property type="match status" value="1"/>
</dbReference>
<name>A0A852ZSM0_9ACTN</name>
<feature type="binding site" evidence="5">
    <location>
        <position position="49"/>
    </location>
    <ligand>
        <name>S-adenosyl-L-methionine</name>
        <dbReference type="ChEBI" id="CHEBI:59789"/>
    </ligand>
</feature>
<dbReference type="InterPro" id="IPR020596">
    <property type="entry name" value="rRNA_Ade_Mease_Trfase_CS"/>
</dbReference>
<evidence type="ECO:0000313" key="8">
    <source>
        <dbReference type="EMBL" id="NYI04825.1"/>
    </source>
</evidence>
<dbReference type="EC" id="2.1.1.184" evidence="8"/>
<evidence type="ECO:0000313" key="9">
    <source>
        <dbReference type="Proteomes" id="UP000567795"/>
    </source>
</evidence>
<dbReference type="Pfam" id="PF00398">
    <property type="entry name" value="RrnaAD"/>
    <property type="match status" value="1"/>
</dbReference>
<evidence type="ECO:0000256" key="5">
    <source>
        <dbReference type="PROSITE-ProRule" id="PRU01026"/>
    </source>
</evidence>
<keyword evidence="1 5" id="KW-0489">Methyltransferase</keyword>
<dbReference type="InterPro" id="IPR020598">
    <property type="entry name" value="rRNA_Ade_methylase_Trfase_N"/>
</dbReference>
<comment type="caution">
    <text evidence="8">The sequence shown here is derived from an EMBL/GenBank/DDBJ whole genome shotgun (WGS) entry which is preliminary data.</text>
</comment>
<dbReference type="NCBIfam" id="NF000499">
    <property type="entry name" value="Erm23S_rRNA_broad"/>
    <property type="match status" value="1"/>
</dbReference>
<dbReference type="GO" id="GO:0003723">
    <property type="term" value="F:RNA binding"/>
    <property type="evidence" value="ECO:0007669"/>
    <property type="project" value="UniProtKB-UniRule"/>
</dbReference>
<dbReference type="InterPro" id="IPR001737">
    <property type="entry name" value="KsgA/Erm"/>
</dbReference>
<dbReference type="CDD" id="cd02440">
    <property type="entry name" value="AdoMet_MTases"/>
    <property type="match status" value="1"/>
</dbReference>
<feature type="binding site" evidence="5">
    <location>
        <position position="125"/>
    </location>
    <ligand>
        <name>S-adenosyl-L-methionine</name>
        <dbReference type="ChEBI" id="CHEBI:59789"/>
    </ligand>
</feature>
<proteinExistence type="inferred from homology"/>
<feature type="region of interest" description="Disordered" evidence="6">
    <location>
        <begin position="1"/>
        <end position="43"/>
    </location>
</feature>
<dbReference type="NCBIfam" id="NF000337">
    <property type="entry name" value="erm_SHROVE"/>
    <property type="match status" value="1"/>
</dbReference>
<gene>
    <name evidence="8" type="ORF">FHU37_001768</name>
</gene>
<evidence type="ECO:0000256" key="6">
    <source>
        <dbReference type="SAM" id="MobiDB-lite"/>
    </source>
</evidence>
<dbReference type="RefSeq" id="WP_179813670.1">
    <property type="nucleotide sequence ID" value="NZ_JACBZD010000001.1"/>
</dbReference>
<keyword evidence="3 5" id="KW-0949">S-adenosyl-L-methionine</keyword>
<protein>
    <submittedName>
        <fullName evidence="8">23S rRNA (Adenine-N6)-dimethyltransferase</fullName>
        <ecNumber evidence="8">2.1.1.184</ecNumber>
    </submittedName>
</protein>
<dbReference type="AlphaFoldDB" id="A0A852ZSM0"/>
<keyword evidence="9" id="KW-1185">Reference proteome</keyword>
<dbReference type="SUPFAM" id="SSF53335">
    <property type="entry name" value="S-adenosyl-L-methionine-dependent methyltransferases"/>
    <property type="match status" value="1"/>
</dbReference>
<comment type="similarity">
    <text evidence="5">Belongs to the class I-like SAM-binding methyltransferase superfamily. rRNA adenine N(6)-methyltransferase family.</text>
</comment>
<keyword evidence="4 5" id="KW-0694">RNA-binding</keyword>
<evidence type="ECO:0000256" key="2">
    <source>
        <dbReference type="ARBA" id="ARBA00022679"/>
    </source>
</evidence>
<keyword evidence="2 5" id="KW-0808">Transferase</keyword>
<evidence type="ECO:0000259" key="7">
    <source>
        <dbReference type="SMART" id="SM00650"/>
    </source>
</evidence>
<dbReference type="GO" id="GO:0005829">
    <property type="term" value="C:cytosol"/>
    <property type="evidence" value="ECO:0007669"/>
    <property type="project" value="TreeGrafter"/>
</dbReference>
<feature type="binding site" evidence="5">
    <location>
        <position position="51"/>
    </location>
    <ligand>
        <name>S-adenosyl-L-methionine</name>
        <dbReference type="ChEBI" id="CHEBI:59789"/>
    </ligand>
</feature>
<dbReference type="EMBL" id="JACBZD010000001">
    <property type="protein sequence ID" value="NYI04825.1"/>
    <property type="molecule type" value="Genomic_DNA"/>
</dbReference>
<feature type="binding site" evidence="5">
    <location>
        <position position="97"/>
    </location>
    <ligand>
        <name>S-adenosyl-L-methionine</name>
        <dbReference type="ChEBI" id="CHEBI:59789"/>
    </ligand>
</feature>
<dbReference type="GO" id="GO:0000179">
    <property type="term" value="F:rRNA (adenine-N6,N6-)-dimethyltransferase activity"/>
    <property type="evidence" value="ECO:0007669"/>
    <property type="project" value="UniProtKB-UniRule"/>
</dbReference>
<evidence type="ECO:0000256" key="4">
    <source>
        <dbReference type="ARBA" id="ARBA00022884"/>
    </source>
</evidence>
<dbReference type="Proteomes" id="UP000567795">
    <property type="component" value="Unassembled WGS sequence"/>
</dbReference>
<evidence type="ECO:0000256" key="3">
    <source>
        <dbReference type="ARBA" id="ARBA00022691"/>
    </source>
</evidence>
<evidence type="ECO:0000256" key="1">
    <source>
        <dbReference type="ARBA" id="ARBA00022603"/>
    </source>
</evidence>
<dbReference type="GO" id="GO:0052910">
    <property type="term" value="F:23S rRNA (adenine(2085)-N(6))-dimethyltransferase activity"/>
    <property type="evidence" value="ECO:0007669"/>
    <property type="project" value="UniProtKB-EC"/>
</dbReference>
<dbReference type="Gene3D" id="3.40.50.150">
    <property type="entry name" value="Vaccinia Virus protein VP39"/>
    <property type="match status" value="1"/>
</dbReference>
<dbReference type="InterPro" id="IPR029063">
    <property type="entry name" value="SAM-dependent_MTases_sf"/>
</dbReference>
<accession>A0A852ZSM0</accession>
<dbReference type="PROSITE" id="PS51689">
    <property type="entry name" value="SAM_RNA_A_N6_MT"/>
    <property type="match status" value="1"/>
</dbReference>
<feature type="domain" description="Ribosomal RNA adenine methylase transferase N-terminal" evidence="7">
    <location>
        <begin position="56"/>
        <end position="223"/>
    </location>
</feature>
<feature type="binding site" evidence="5">
    <location>
        <position position="76"/>
    </location>
    <ligand>
        <name>S-adenosyl-L-methionine</name>
        <dbReference type="ChEBI" id="CHEBI:59789"/>
    </ligand>
</feature>
<feature type="binding site" evidence="5">
    <location>
        <position position="141"/>
    </location>
    <ligand>
        <name>S-adenosyl-L-methionine</name>
        <dbReference type="ChEBI" id="CHEBI:59789"/>
    </ligand>
</feature>
<sequence>MRPERLTPSGAHPNNRPSAQPRPGAHDGWAAKAPARTARDRARRELSQNFLRDAETVHRVVRAAALGPDDLVLEVGAGEGPLTVRLAAVCRAVEAYELDPRLADRLRARRAAGGPWRRVRVVHGDFRAAVPPAEPFAVVGNIPYAITSDVVDWCLRAPGLTAATLVTQWEYARKRTGDYGRWSLLTVRTWPEFHWRLLGRIDRRRFRPVPRVDSGLLRLERRPVPLLPAPDAARYRALVEYGFTGVGGSLFASLCRRYPTDRVAAALAACGVERGAVVGHVHPDQWVALFRRLEPPAESRRRPRRAAPRW</sequence>
<dbReference type="PROSITE" id="PS01131">
    <property type="entry name" value="RRNA_A_DIMETH"/>
    <property type="match status" value="1"/>
</dbReference>
<reference evidence="8 9" key="1">
    <citation type="submission" date="2020-07" db="EMBL/GenBank/DDBJ databases">
        <title>Sequencing the genomes of 1000 actinobacteria strains.</title>
        <authorList>
            <person name="Klenk H.-P."/>
        </authorList>
    </citation>
    <scope>NUCLEOTIDE SEQUENCE [LARGE SCALE GENOMIC DNA]</scope>
    <source>
        <strain evidence="8 9">DSM 42178</strain>
    </source>
</reference>
<dbReference type="PANTHER" id="PTHR11727:SF7">
    <property type="entry name" value="DIMETHYLADENOSINE TRANSFERASE-RELATED"/>
    <property type="match status" value="1"/>
</dbReference>
<organism evidence="8 9">
    <name type="scientific">Allostreptomyces psammosilenae</name>
    <dbReference type="NCBI Taxonomy" id="1892865"/>
    <lineage>
        <taxon>Bacteria</taxon>
        <taxon>Bacillati</taxon>
        <taxon>Actinomycetota</taxon>
        <taxon>Actinomycetes</taxon>
        <taxon>Kitasatosporales</taxon>
        <taxon>Streptomycetaceae</taxon>
        <taxon>Allostreptomyces</taxon>
    </lineage>
</organism>
<dbReference type="PANTHER" id="PTHR11727">
    <property type="entry name" value="DIMETHYLADENOSINE TRANSFERASE"/>
    <property type="match status" value="1"/>
</dbReference>